<sequence>MKTFQVNTARHGETGGINLQMFSGVQLLPVGSFTETFQLRAVCSAATEATAPLEPEEDKQLQTTSHLKNTPEVAAGLLRVKRCFNLAAGPSASLQSAGAFLIMPGDV</sequence>
<evidence type="ECO:0000313" key="2">
    <source>
        <dbReference type="Proteomes" id="UP001153269"/>
    </source>
</evidence>
<dbReference type="AlphaFoldDB" id="A0A9N7Y5B3"/>
<keyword evidence="2" id="KW-1185">Reference proteome</keyword>
<comment type="caution">
    <text evidence="1">The sequence shown here is derived from an EMBL/GenBank/DDBJ whole genome shotgun (WGS) entry which is preliminary data.</text>
</comment>
<accession>A0A9N7Y5B3</accession>
<dbReference type="EMBL" id="CADEAL010000052">
    <property type="protein sequence ID" value="CAB1413371.1"/>
    <property type="molecule type" value="Genomic_DNA"/>
</dbReference>
<proteinExistence type="predicted"/>
<name>A0A9N7Y5B3_PLEPL</name>
<dbReference type="Proteomes" id="UP001153269">
    <property type="component" value="Unassembled WGS sequence"/>
</dbReference>
<gene>
    <name evidence="1" type="ORF">PLEPLA_LOCUS1071</name>
</gene>
<evidence type="ECO:0000313" key="1">
    <source>
        <dbReference type="EMBL" id="CAB1413371.1"/>
    </source>
</evidence>
<organism evidence="1 2">
    <name type="scientific">Pleuronectes platessa</name>
    <name type="common">European plaice</name>
    <dbReference type="NCBI Taxonomy" id="8262"/>
    <lineage>
        <taxon>Eukaryota</taxon>
        <taxon>Metazoa</taxon>
        <taxon>Chordata</taxon>
        <taxon>Craniata</taxon>
        <taxon>Vertebrata</taxon>
        <taxon>Euteleostomi</taxon>
        <taxon>Actinopterygii</taxon>
        <taxon>Neopterygii</taxon>
        <taxon>Teleostei</taxon>
        <taxon>Neoteleostei</taxon>
        <taxon>Acanthomorphata</taxon>
        <taxon>Carangaria</taxon>
        <taxon>Pleuronectiformes</taxon>
        <taxon>Pleuronectoidei</taxon>
        <taxon>Pleuronectidae</taxon>
        <taxon>Pleuronectes</taxon>
    </lineage>
</organism>
<protein>
    <submittedName>
        <fullName evidence="1">Uncharacterized protein</fullName>
    </submittedName>
</protein>
<reference evidence="1" key="1">
    <citation type="submission" date="2020-03" db="EMBL/GenBank/DDBJ databases">
        <authorList>
            <person name="Weist P."/>
        </authorList>
    </citation>
    <scope>NUCLEOTIDE SEQUENCE</scope>
</reference>